<proteinExistence type="predicted"/>
<dbReference type="HOGENOM" id="CLU_2646983_0_0_10"/>
<dbReference type="PATRIC" id="fig|997884.3.peg.4104"/>
<reference evidence="1 2" key="1">
    <citation type="submission" date="2012-02" db="EMBL/GenBank/DDBJ databases">
        <title>The Genome Sequence of Bacteroides nordii CL02T12C05.</title>
        <authorList>
            <consortium name="The Broad Institute Genome Sequencing Platform"/>
            <person name="Earl A."/>
            <person name="Ward D."/>
            <person name="Feldgarden M."/>
            <person name="Gevers D."/>
            <person name="Zitomersky N.L."/>
            <person name="Coyne M.J."/>
            <person name="Comstock L.E."/>
            <person name="Young S.K."/>
            <person name="Zeng Q."/>
            <person name="Gargeya S."/>
            <person name="Fitzgerald M."/>
            <person name="Haas B."/>
            <person name="Abouelleil A."/>
            <person name="Alvarado L."/>
            <person name="Arachchi H.M."/>
            <person name="Berlin A."/>
            <person name="Chapman S.B."/>
            <person name="Gearin G."/>
            <person name="Goldberg J."/>
            <person name="Griggs A."/>
            <person name="Gujja S."/>
            <person name="Hansen M."/>
            <person name="Heiman D."/>
            <person name="Howarth C."/>
            <person name="Larimer J."/>
            <person name="Lui A."/>
            <person name="MacDonald P.J.P."/>
            <person name="McCowen C."/>
            <person name="Montmayeur A."/>
            <person name="Murphy C."/>
            <person name="Neiman D."/>
            <person name="Pearson M."/>
            <person name="Priest M."/>
            <person name="Roberts A."/>
            <person name="Saif S."/>
            <person name="Shea T."/>
            <person name="Sisk P."/>
            <person name="Stolte C."/>
            <person name="Sykes S."/>
            <person name="Wortman J."/>
            <person name="Nusbaum C."/>
            <person name="Birren B."/>
        </authorList>
    </citation>
    <scope>NUCLEOTIDE SEQUENCE [LARGE SCALE GENOMIC DNA]</scope>
    <source>
        <strain evidence="1 2">CL02T12C05</strain>
    </source>
</reference>
<gene>
    <name evidence="1" type="ORF">HMPREF1068_04001</name>
</gene>
<comment type="caution">
    <text evidence="1">The sequence shown here is derived from an EMBL/GenBank/DDBJ whole genome shotgun (WGS) entry which is preliminary data.</text>
</comment>
<name>I9GDP7_9BACE</name>
<accession>I9GDP7</accession>
<dbReference type="eggNOG" id="COG2172">
    <property type="taxonomic scope" value="Bacteria"/>
</dbReference>
<dbReference type="STRING" id="997884.HMPREF1068_04001"/>
<organism evidence="1 2">
    <name type="scientific">Bacteroides nordii CL02T12C05</name>
    <dbReference type="NCBI Taxonomy" id="997884"/>
    <lineage>
        <taxon>Bacteria</taxon>
        <taxon>Pseudomonadati</taxon>
        <taxon>Bacteroidota</taxon>
        <taxon>Bacteroidia</taxon>
        <taxon>Bacteroidales</taxon>
        <taxon>Bacteroidaceae</taxon>
        <taxon>Bacteroides</taxon>
    </lineage>
</organism>
<dbReference type="Proteomes" id="UP000003089">
    <property type="component" value="Unassembled WGS sequence"/>
</dbReference>
<dbReference type="AlphaFoldDB" id="I9GDP7"/>
<evidence type="ECO:0000313" key="2">
    <source>
        <dbReference type="Proteomes" id="UP000003089"/>
    </source>
</evidence>
<dbReference type="EMBL" id="AGXS01000026">
    <property type="protein sequence ID" value="EIY44714.1"/>
    <property type="molecule type" value="Genomic_DNA"/>
</dbReference>
<protein>
    <submittedName>
        <fullName evidence="1">Uncharacterized protein</fullName>
    </submittedName>
</protein>
<keyword evidence="2" id="KW-1185">Reference proteome</keyword>
<evidence type="ECO:0000313" key="1">
    <source>
        <dbReference type="EMBL" id="EIY44714.1"/>
    </source>
</evidence>
<sequence>MKHFHVFTRRHFFDIGEITDKGSFFDSTVVADVDLPLSIEERSIGGFSILLICCIMNEVFYQCLGGENLLTMKKSL</sequence>